<dbReference type="EMBL" id="KZ309038">
    <property type="protein sequence ID" value="KAG8236524.1"/>
    <property type="molecule type" value="Genomic_DNA"/>
</dbReference>
<reference evidence="2" key="2">
    <citation type="submission" date="2017-10" db="EMBL/GenBank/DDBJ databases">
        <title>Ladona fulva Genome sequencing and assembly.</title>
        <authorList>
            <person name="Murali S."/>
            <person name="Richards S."/>
            <person name="Bandaranaike D."/>
            <person name="Bellair M."/>
            <person name="Blankenburg K."/>
            <person name="Chao H."/>
            <person name="Dinh H."/>
            <person name="Doddapaneni H."/>
            <person name="Dugan-Rocha S."/>
            <person name="Elkadiri S."/>
            <person name="Gnanaolivu R."/>
            <person name="Hernandez B."/>
            <person name="Skinner E."/>
            <person name="Javaid M."/>
            <person name="Lee S."/>
            <person name="Li M."/>
            <person name="Ming W."/>
            <person name="Munidasa M."/>
            <person name="Muniz J."/>
            <person name="Nguyen L."/>
            <person name="Hughes D."/>
            <person name="Osuji N."/>
            <person name="Pu L.-L."/>
            <person name="Puazo M."/>
            <person name="Qu C."/>
            <person name="Quiroz J."/>
            <person name="Raj R."/>
            <person name="Weissenberger G."/>
            <person name="Xin Y."/>
            <person name="Zou X."/>
            <person name="Han Y."/>
            <person name="Worley K."/>
            <person name="Muzny D."/>
            <person name="Gibbs R."/>
        </authorList>
    </citation>
    <scope>NUCLEOTIDE SEQUENCE</scope>
    <source>
        <strain evidence="2">Sampled in the wild</strain>
    </source>
</reference>
<feature type="compositionally biased region" description="Basic and acidic residues" evidence="1">
    <location>
        <begin position="19"/>
        <end position="46"/>
    </location>
</feature>
<feature type="compositionally biased region" description="Basic and acidic residues" evidence="1">
    <location>
        <begin position="294"/>
        <end position="304"/>
    </location>
</feature>
<dbReference type="Proteomes" id="UP000792457">
    <property type="component" value="Unassembled WGS sequence"/>
</dbReference>
<evidence type="ECO:0000256" key="1">
    <source>
        <dbReference type="SAM" id="MobiDB-lite"/>
    </source>
</evidence>
<feature type="region of interest" description="Disordered" evidence="1">
    <location>
        <begin position="1"/>
        <end position="47"/>
    </location>
</feature>
<accession>A0A8K0PAG7</accession>
<name>A0A8K0PAG7_LADFU</name>
<feature type="compositionally biased region" description="Polar residues" evidence="1">
    <location>
        <begin position="1"/>
        <end position="18"/>
    </location>
</feature>
<dbReference type="AlphaFoldDB" id="A0A8K0PAG7"/>
<evidence type="ECO:0000313" key="3">
    <source>
        <dbReference type="Proteomes" id="UP000792457"/>
    </source>
</evidence>
<sequence>MQQPPNRGNFSQNGINLTENEKEFRTNVEGSHLKREVKEKSEEKKMRSGQKYTFGSLRTAWPVIKIYRCWSSLLAVDNGRSRSGARFRKAVKRACGLRGADVARDHILLIIVMNITLKKFEKENVEQNLNLDNMEKLGKEKVGEIPTKGMIEEKKENKKPDEENIGLFYKSSRESQRLLKDSRAKKTWITTEMLKEMKKRRKYKNGESNREMGHTGVQGGQGLISAIAWQVAAISRTEQWYPVSTRPPGYNSHSRSIKCEEYKTINIITCAAKMLSRVLNGRLKKTGGMQINSDLEKEGVDGGRKNSYTPRRPQRGQVSPVFESA</sequence>
<protein>
    <submittedName>
        <fullName evidence="2">Uncharacterized protein</fullName>
    </submittedName>
</protein>
<gene>
    <name evidence="2" type="ORF">J437_LFUL015798</name>
</gene>
<keyword evidence="3" id="KW-1185">Reference proteome</keyword>
<reference evidence="2" key="1">
    <citation type="submission" date="2013-04" db="EMBL/GenBank/DDBJ databases">
        <authorList>
            <person name="Qu J."/>
            <person name="Murali S.C."/>
            <person name="Bandaranaike D."/>
            <person name="Bellair M."/>
            <person name="Blankenburg K."/>
            <person name="Chao H."/>
            <person name="Dinh H."/>
            <person name="Doddapaneni H."/>
            <person name="Downs B."/>
            <person name="Dugan-Rocha S."/>
            <person name="Elkadiri S."/>
            <person name="Gnanaolivu R.D."/>
            <person name="Hernandez B."/>
            <person name="Javaid M."/>
            <person name="Jayaseelan J.C."/>
            <person name="Lee S."/>
            <person name="Li M."/>
            <person name="Ming W."/>
            <person name="Munidasa M."/>
            <person name="Muniz J."/>
            <person name="Nguyen L."/>
            <person name="Ongeri F."/>
            <person name="Osuji N."/>
            <person name="Pu L.-L."/>
            <person name="Puazo M."/>
            <person name="Qu C."/>
            <person name="Quiroz J."/>
            <person name="Raj R."/>
            <person name="Weissenberger G."/>
            <person name="Xin Y."/>
            <person name="Zou X."/>
            <person name="Han Y."/>
            <person name="Richards S."/>
            <person name="Worley K."/>
            <person name="Muzny D."/>
            <person name="Gibbs R."/>
        </authorList>
    </citation>
    <scope>NUCLEOTIDE SEQUENCE</scope>
    <source>
        <strain evidence="2">Sampled in the wild</strain>
    </source>
</reference>
<comment type="caution">
    <text evidence="2">The sequence shown here is derived from an EMBL/GenBank/DDBJ whole genome shotgun (WGS) entry which is preliminary data.</text>
</comment>
<evidence type="ECO:0000313" key="2">
    <source>
        <dbReference type="EMBL" id="KAG8236524.1"/>
    </source>
</evidence>
<feature type="region of interest" description="Disordered" evidence="1">
    <location>
        <begin position="292"/>
        <end position="325"/>
    </location>
</feature>
<organism evidence="2 3">
    <name type="scientific">Ladona fulva</name>
    <name type="common">Scarce chaser dragonfly</name>
    <name type="synonym">Libellula fulva</name>
    <dbReference type="NCBI Taxonomy" id="123851"/>
    <lineage>
        <taxon>Eukaryota</taxon>
        <taxon>Metazoa</taxon>
        <taxon>Ecdysozoa</taxon>
        <taxon>Arthropoda</taxon>
        <taxon>Hexapoda</taxon>
        <taxon>Insecta</taxon>
        <taxon>Pterygota</taxon>
        <taxon>Palaeoptera</taxon>
        <taxon>Odonata</taxon>
        <taxon>Epiprocta</taxon>
        <taxon>Anisoptera</taxon>
        <taxon>Libelluloidea</taxon>
        <taxon>Libellulidae</taxon>
        <taxon>Ladona</taxon>
    </lineage>
</organism>
<proteinExistence type="predicted"/>